<feature type="transmembrane region" description="Helical" evidence="1">
    <location>
        <begin position="37"/>
        <end position="58"/>
    </location>
</feature>
<comment type="caution">
    <text evidence="2">The sequence shown here is derived from an EMBL/GenBank/DDBJ whole genome shotgun (WGS) entry which is preliminary data.</text>
</comment>
<dbReference type="EMBL" id="JTAK01000001">
    <property type="protein sequence ID" value="KHO66166.1"/>
    <property type="molecule type" value="Genomic_DNA"/>
</dbReference>
<evidence type="ECO:0000256" key="1">
    <source>
        <dbReference type="SAM" id="Phobius"/>
    </source>
</evidence>
<keyword evidence="3" id="KW-1185">Reference proteome</keyword>
<reference evidence="2 3" key="1">
    <citation type="submission" date="2014-11" db="EMBL/GenBank/DDBJ databases">
        <title>Genome sequence of Pseudomonas tuomuerensis JCM 14085.</title>
        <authorList>
            <person name="Shin S.-K."/>
            <person name="Yi H."/>
        </authorList>
    </citation>
    <scope>NUCLEOTIDE SEQUENCE [LARGE SCALE GENOMIC DNA]</scope>
    <source>
        <strain evidence="2 3">JCM 14085</strain>
    </source>
</reference>
<dbReference type="AlphaFoldDB" id="A0A0B3BYQ7"/>
<feature type="transmembrane region" description="Helical" evidence="1">
    <location>
        <begin position="12"/>
        <end position="31"/>
    </location>
</feature>
<evidence type="ECO:0008006" key="4">
    <source>
        <dbReference type="Google" id="ProtNLM"/>
    </source>
</evidence>
<evidence type="ECO:0000313" key="2">
    <source>
        <dbReference type="EMBL" id="KHO66166.1"/>
    </source>
</evidence>
<keyword evidence="1" id="KW-1133">Transmembrane helix</keyword>
<proteinExistence type="predicted"/>
<feature type="transmembrane region" description="Helical" evidence="1">
    <location>
        <begin position="70"/>
        <end position="89"/>
    </location>
</feature>
<gene>
    <name evidence="2" type="ORF">PT85_00865</name>
</gene>
<organism evidence="2 3">
    <name type="scientific">Pseudomonas flexibilis</name>
    <dbReference type="NCBI Taxonomy" id="706570"/>
    <lineage>
        <taxon>Bacteria</taxon>
        <taxon>Pseudomonadati</taxon>
        <taxon>Pseudomonadota</taxon>
        <taxon>Gammaproteobacteria</taxon>
        <taxon>Pseudomonadales</taxon>
        <taxon>Pseudomonadaceae</taxon>
        <taxon>Pseudomonas</taxon>
    </lineage>
</organism>
<feature type="transmembrane region" description="Helical" evidence="1">
    <location>
        <begin position="101"/>
        <end position="118"/>
    </location>
</feature>
<name>A0A0B3BYQ7_9PSED</name>
<dbReference type="RefSeq" id="WP_039605674.1">
    <property type="nucleotide sequence ID" value="NZ_FMUP01000007.1"/>
</dbReference>
<sequence length="123" mass="13293">MKSAPKVTAVRFTSAAYKGSLMAFLGVLFLLNSLALLVGVMSSLVPVIVQGALLWLIVGNHRKVRLLVQVWCGVLVISGLYGVVSRLLAPEFNGVAMGKDFLVGVFAAYFLVYASRYIEDVKV</sequence>
<protein>
    <recommendedName>
        <fullName evidence="4">Transmembrane protein</fullName>
    </recommendedName>
</protein>
<keyword evidence="1" id="KW-0472">Membrane</keyword>
<dbReference type="Proteomes" id="UP000030980">
    <property type="component" value="Unassembled WGS sequence"/>
</dbReference>
<keyword evidence="1" id="KW-0812">Transmembrane</keyword>
<accession>A0A0B3BYQ7</accession>
<evidence type="ECO:0000313" key="3">
    <source>
        <dbReference type="Proteomes" id="UP000030980"/>
    </source>
</evidence>